<dbReference type="GO" id="GO:0016020">
    <property type="term" value="C:membrane"/>
    <property type="evidence" value="ECO:0007669"/>
    <property type="project" value="InterPro"/>
</dbReference>
<dbReference type="InterPro" id="IPR023346">
    <property type="entry name" value="Lysozyme-like_dom_sf"/>
</dbReference>
<dbReference type="CDD" id="cd16894">
    <property type="entry name" value="MltD-like"/>
    <property type="match status" value="1"/>
</dbReference>
<dbReference type="GO" id="GO:0000270">
    <property type="term" value="P:peptidoglycan metabolic process"/>
    <property type="evidence" value="ECO:0007669"/>
    <property type="project" value="InterPro"/>
</dbReference>
<dbReference type="PANTHER" id="PTHR37423">
    <property type="entry name" value="SOLUBLE LYTIC MUREIN TRANSGLYCOSYLASE-RELATED"/>
    <property type="match status" value="1"/>
</dbReference>
<feature type="non-terminal residue" evidence="2">
    <location>
        <position position="336"/>
    </location>
</feature>
<dbReference type="Pfam" id="PF01464">
    <property type="entry name" value="SLT"/>
    <property type="match status" value="1"/>
</dbReference>
<dbReference type="GO" id="GO:0008933">
    <property type="term" value="F:peptidoglycan lytic transglycosylase activity"/>
    <property type="evidence" value="ECO:0007669"/>
    <property type="project" value="InterPro"/>
</dbReference>
<comment type="caution">
    <text evidence="2">The sequence shown here is derived from an EMBL/GenBank/DDBJ whole genome shotgun (WGS) entry which is preliminary data.</text>
</comment>
<dbReference type="PROSITE" id="PS51257">
    <property type="entry name" value="PROKAR_LIPOPROTEIN"/>
    <property type="match status" value="1"/>
</dbReference>
<dbReference type="InterPro" id="IPR000189">
    <property type="entry name" value="Transglyc_AS"/>
</dbReference>
<reference evidence="2" key="1">
    <citation type="journal article" date="2015" name="Nature">
        <title>Complex archaea that bridge the gap between prokaryotes and eukaryotes.</title>
        <authorList>
            <person name="Spang A."/>
            <person name="Saw J.H."/>
            <person name="Jorgensen S.L."/>
            <person name="Zaremba-Niedzwiedzka K."/>
            <person name="Martijn J."/>
            <person name="Lind A.E."/>
            <person name="van Eijk R."/>
            <person name="Schleper C."/>
            <person name="Guy L."/>
            <person name="Ettema T.J."/>
        </authorList>
    </citation>
    <scope>NUCLEOTIDE SEQUENCE</scope>
</reference>
<proteinExistence type="predicted"/>
<organism evidence="2">
    <name type="scientific">marine sediment metagenome</name>
    <dbReference type="NCBI Taxonomy" id="412755"/>
    <lineage>
        <taxon>unclassified sequences</taxon>
        <taxon>metagenomes</taxon>
        <taxon>ecological metagenomes</taxon>
    </lineage>
</organism>
<dbReference type="Gene3D" id="1.10.530.10">
    <property type="match status" value="1"/>
</dbReference>
<gene>
    <name evidence="2" type="ORF">LCGC14_2922820</name>
</gene>
<dbReference type="PANTHER" id="PTHR37423:SF2">
    <property type="entry name" value="MEMBRANE-BOUND LYTIC MUREIN TRANSGLYCOSYLASE C"/>
    <property type="match status" value="1"/>
</dbReference>
<dbReference type="SUPFAM" id="SSF53955">
    <property type="entry name" value="Lysozyme-like"/>
    <property type="match status" value="1"/>
</dbReference>
<dbReference type="AlphaFoldDB" id="A0A0F8ZVX7"/>
<accession>A0A0F8ZVX7</accession>
<evidence type="ECO:0000259" key="1">
    <source>
        <dbReference type="Pfam" id="PF01464"/>
    </source>
</evidence>
<dbReference type="InterPro" id="IPR008258">
    <property type="entry name" value="Transglycosylase_SLT_dom_1"/>
</dbReference>
<feature type="domain" description="Transglycosylase SLT" evidence="1">
    <location>
        <begin position="128"/>
        <end position="232"/>
    </location>
</feature>
<dbReference type="EMBL" id="LAZR01058136">
    <property type="protein sequence ID" value="KKK70554.1"/>
    <property type="molecule type" value="Genomic_DNA"/>
</dbReference>
<dbReference type="PROSITE" id="PS00922">
    <property type="entry name" value="TRANSGLYCOSYLASE"/>
    <property type="match status" value="1"/>
</dbReference>
<sequence length="336" mass="37998">MKIKIRVLAALLVVLISGCAQQATQEAALPVSKPQPEPEQMAVAIEKNDSAQATNKSTLGKVKLSSDPKKAAQNDLWQRLRKGLELKEHYDNPGIEKQVAWYSNSQTYIDRVMQRGQFFLYHIITELEANDMPLELAMLPAVESAFDPLAYSHSHASGLWQFIPSTGSRFGLKRDWWYDGRRDPVASTEAAIQYLKYLHKYFDGDWLLALAAYNSGEGNVRRAIERNKRDGKPTDFWSLGLPRETRAYVPQLLAISRIVANPEKHGIALPELANSPYFTTVKLPEQIDLSRAAKMARIDAKELFQLNAGYSRRVTHPESPQHILLPIRKATRFQMA</sequence>
<evidence type="ECO:0000313" key="2">
    <source>
        <dbReference type="EMBL" id="KKK70554.1"/>
    </source>
</evidence>
<protein>
    <recommendedName>
        <fullName evidence="1">Transglycosylase SLT domain-containing protein</fullName>
    </recommendedName>
</protein>
<name>A0A0F8ZVX7_9ZZZZ</name>